<dbReference type="SUPFAM" id="SSF53474">
    <property type="entry name" value="alpha/beta-Hydrolases"/>
    <property type="match status" value="1"/>
</dbReference>
<protein>
    <submittedName>
        <fullName evidence="3">Alpha/beta hydrolase</fullName>
    </submittedName>
</protein>
<reference evidence="4" key="1">
    <citation type="submission" date="2019-07" db="EMBL/GenBank/DDBJ databases">
        <title>Chitinimonas sp. nov., isolated from Ny-Alesund, arctica soil.</title>
        <authorList>
            <person name="Xu Q."/>
            <person name="Peng F."/>
        </authorList>
    </citation>
    <scope>NUCLEOTIDE SEQUENCE [LARGE SCALE GENOMIC DNA]</scope>
    <source>
        <strain evidence="4">R3-44</strain>
    </source>
</reference>
<accession>A0A516SFY3</accession>
<evidence type="ECO:0000256" key="1">
    <source>
        <dbReference type="ARBA" id="ARBA00005622"/>
    </source>
</evidence>
<keyword evidence="2 3" id="KW-0378">Hydrolase</keyword>
<gene>
    <name evidence="3" type="ORF">FNU76_11865</name>
</gene>
<dbReference type="AlphaFoldDB" id="A0A516SFY3"/>
<keyword evidence="4" id="KW-1185">Reference proteome</keyword>
<dbReference type="OrthoDB" id="5523653at2"/>
<organism evidence="3 4">
    <name type="scientific">Chitinimonas arctica</name>
    <dbReference type="NCBI Taxonomy" id="2594795"/>
    <lineage>
        <taxon>Bacteria</taxon>
        <taxon>Pseudomonadati</taxon>
        <taxon>Pseudomonadota</taxon>
        <taxon>Betaproteobacteria</taxon>
        <taxon>Neisseriales</taxon>
        <taxon>Chitinibacteraceae</taxon>
        <taxon>Chitinimonas</taxon>
    </lineage>
</organism>
<dbReference type="InterPro" id="IPR029058">
    <property type="entry name" value="AB_hydrolase_fold"/>
</dbReference>
<name>A0A516SFY3_9NEIS</name>
<evidence type="ECO:0000313" key="3">
    <source>
        <dbReference type="EMBL" id="QDQ27000.1"/>
    </source>
</evidence>
<comment type="similarity">
    <text evidence="1">Belongs to the esterase D family.</text>
</comment>
<dbReference type="GO" id="GO:0016788">
    <property type="term" value="F:hydrolase activity, acting on ester bonds"/>
    <property type="evidence" value="ECO:0007669"/>
    <property type="project" value="TreeGrafter"/>
</dbReference>
<evidence type="ECO:0000313" key="4">
    <source>
        <dbReference type="Proteomes" id="UP000317550"/>
    </source>
</evidence>
<sequence length="344" mass="38628">MDRTTMPPSCSTRTAIASRRFSMHLSPPHPTTRFEPHYMINPPVQILTRLALSAFASLLLAVPARANTPAQPYALEGTEVRNISSAALKRDYEIYVSLPPSYLKSQRKYPVVFVTDAPYAFPLLRSIGRRVNGHGGNMSEFILVGLAYAKGDDPVRSRNRDYTPSDIIAKKTAHEERNDGPYGQAEVYRNFVATEVMPFVARNYRADMGKKVYIGHSYGSLFGLHTLLTAPTMFDYYVLGSPSLWFDKRYMFDAEKAYAASGKDMPAKVMMVTGAFEALRPGAKDPRFNNRNDMVKDAQDFAKQLKSHRYPGLTLRSEILADEDHLTIFPVLATRGLMWALPTN</sequence>
<dbReference type="KEGG" id="cari:FNU76_11865"/>
<dbReference type="EMBL" id="CP041730">
    <property type="protein sequence ID" value="QDQ27000.1"/>
    <property type="molecule type" value="Genomic_DNA"/>
</dbReference>
<dbReference type="InterPro" id="IPR000801">
    <property type="entry name" value="Esterase-like"/>
</dbReference>
<evidence type="ECO:0000256" key="2">
    <source>
        <dbReference type="ARBA" id="ARBA00022801"/>
    </source>
</evidence>
<dbReference type="Pfam" id="PF00756">
    <property type="entry name" value="Esterase"/>
    <property type="match status" value="1"/>
</dbReference>
<dbReference type="InterPro" id="IPR052558">
    <property type="entry name" value="Siderophore_Hydrolase_D"/>
</dbReference>
<proteinExistence type="inferred from homology"/>
<dbReference type="Proteomes" id="UP000317550">
    <property type="component" value="Chromosome"/>
</dbReference>
<dbReference type="PANTHER" id="PTHR40841:SF2">
    <property type="entry name" value="SIDEROPHORE-DEGRADING ESTERASE (EUROFUNG)"/>
    <property type="match status" value="1"/>
</dbReference>
<dbReference type="Gene3D" id="3.40.50.1820">
    <property type="entry name" value="alpha/beta hydrolase"/>
    <property type="match status" value="1"/>
</dbReference>
<dbReference type="PANTHER" id="PTHR40841">
    <property type="entry name" value="SIDEROPHORE TRIACETYLFUSARININE C ESTERASE"/>
    <property type="match status" value="1"/>
</dbReference>